<evidence type="ECO:0000256" key="15">
    <source>
        <dbReference type="ARBA" id="ARBA00048017"/>
    </source>
</evidence>
<dbReference type="Gene3D" id="3.30.40.10">
    <property type="entry name" value="Zinc/RING finger domain, C3HC4 (zinc finger)"/>
    <property type="match status" value="1"/>
</dbReference>
<dbReference type="InterPro" id="IPR043145">
    <property type="entry name" value="Znf_ZZ_sf"/>
</dbReference>
<protein>
    <recommendedName>
        <fullName evidence="3">histone acetyltransferase</fullName>
        <ecNumber evidence="3">2.3.1.48</ecNumber>
    </recommendedName>
</protein>
<dbReference type="InterPro" id="IPR013083">
    <property type="entry name" value="Znf_RING/FYVE/PHD"/>
</dbReference>
<dbReference type="InterPro" id="IPR031162">
    <property type="entry name" value="CBP_P300_HAT"/>
</dbReference>
<dbReference type="PROSITE" id="PS51727">
    <property type="entry name" value="CBP_P300_HAT"/>
    <property type="match status" value="1"/>
</dbReference>
<evidence type="ECO:0000256" key="3">
    <source>
        <dbReference type="ARBA" id="ARBA00013184"/>
    </source>
</evidence>
<evidence type="ECO:0000256" key="8">
    <source>
        <dbReference type="ARBA" id="ARBA00022833"/>
    </source>
</evidence>
<dbReference type="InterPro" id="IPR019787">
    <property type="entry name" value="Znf_PHD-finger"/>
</dbReference>
<dbReference type="FunFam" id="3.30.60.90:FF:000022">
    <property type="entry name" value="Histone acetyltransferase of the CBP family 12"/>
    <property type="match status" value="1"/>
</dbReference>
<keyword evidence="11" id="KW-0010">Activator</keyword>
<evidence type="ECO:0000256" key="16">
    <source>
        <dbReference type="PROSITE-ProRule" id="PRU00228"/>
    </source>
</evidence>
<evidence type="ECO:0000256" key="6">
    <source>
        <dbReference type="ARBA" id="ARBA00022737"/>
    </source>
</evidence>
<dbReference type="GO" id="GO:0003713">
    <property type="term" value="F:transcription coactivator activity"/>
    <property type="evidence" value="ECO:0007669"/>
    <property type="project" value="TreeGrafter"/>
</dbReference>
<keyword evidence="7 16" id="KW-0863">Zinc-finger</keyword>
<evidence type="ECO:0000256" key="13">
    <source>
        <dbReference type="ARBA" id="ARBA00023242"/>
    </source>
</evidence>
<dbReference type="EC" id="2.3.1.48" evidence="3"/>
<dbReference type="Pfam" id="PF08214">
    <property type="entry name" value="HAT_KAT11"/>
    <property type="match status" value="1"/>
</dbReference>
<keyword evidence="5" id="KW-0479">Metal-binding</keyword>
<keyword evidence="6" id="KW-0677">Repeat</keyword>
<evidence type="ECO:0000256" key="11">
    <source>
        <dbReference type="ARBA" id="ARBA00023159"/>
    </source>
</evidence>
<dbReference type="CDD" id="cd15614">
    <property type="entry name" value="PHD_HAC_like"/>
    <property type="match status" value="1"/>
</dbReference>
<dbReference type="GO" id="GO:0008270">
    <property type="term" value="F:zinc ion binding"/>
    <property type="evidence" value="ECO:0007669"/>
    <property type="project" value="UniProtKB-KW"/>
</dbReference>
<accession>A0AAP0EZ26</accession>
<dbReference type="SMART" id="SM00291">
    <property type="entry name" value="ZnF_ZZ"/>
    <property type="match status" value="2"/>
</dbReference>
<feature type="domain" description="ZZ-type" evidence="19">
    <location>
        <begin position="1560"/>
        <end position="1613"/>
    </location>
</feature>
<comment type="catalytic activity">
    <reaction evidence="15">
        <text>L-lysyl-[protein] + acetyl-CoA = N(6)-acetyl-L-lysyl-[protein] + CoA + H(+)</text>
        <dbReference type="Rhea" id="RHEA:45948"/>
        <dbReference type="Rhea" id="RHEA-COMP:9752"/>
        <dbReference type="Rhea" id="RHEA-COMP:10731"/>
        <dbReference type="ChEBI" id="CHEBI:15378"/>
        <dbReference type="ChEBI" id="CHEBI:29969"/>
        <dbReference type="ChEBI" id="CHEBI:57287"/>
        <dbReference type="ChEBI" id="CHEBI:57288"/>
        <dbReference type="ChEBI" id="CHEBI:61930"/>
        <dbReference type="EC" id="2.3.1.48"/>
    </reaction>
</comment>
<dbReference type="Pfam" id="PF00569">
    <property type="entry name" value="ZZ"/>
    <property type="match status" value="1"/>
</dbReference>
<dbReference type="PANTHER" id="PTHR13808">
    <property type="entry name" value="CBP/P300-RELATED"/>
    <property type="match status" value="1"/>
</dbReference>
<dbReference type="PANTHER" id="PTHR13808:SF1">
    <property type="entry name" value="HISTONE ACETYLTRANSFERASE"/>
    <property type="match status" value="1"/>
</dbReference>
<keyword evidence="22" id="KW-1185">Reference proteome</keyword>
<gene>
    <name evidence="21" type="ORF">Syun_024689</name>
</gene>
<dbReference type="Gene3D" id="1.20.1020.10">
    <property type="entry name" value="TAZ domain"/>
    <property type="match status" value="2"/>
</dbReference>
<dbReference type="FunFam" id="3.30.60.90:FF:000018">
    <property type="entry name" value="Histone acetyltransferase HAC1"/>
    <property type="match status" value="1"/>
</dbReference>
<name>A0AAP0EZ26_9MAGN</name>
<evidence type="ECO:0000256" key="5">
    <source>
        <dbReference type="ARBA" id="ARBA00022723"/>
    </source>
</evidence>
<evidence type="ECO:0000256" key="1">
    <source>
        <dbReference type="ARBA" id="ARBA00002581"/>
    </source>
</evidence>
<dbReference type="SMART" id="SM01250">
    <property type="entry name" value="KAT11"/>
    <property type="match status" value="1"/>
</dbReference>
<dbReference type="GO" id="GO:0004402">
    <property type="term" value="F:histone acetyltransferase activity"/>
    <property type="evidence" value="ECO:0007669"/>
    <property type="project" value="InterPro"/>
</dbReference>
<evidence type="ECO:0000313" key="22">
    <source>
        <dbReference type="Proteomes" id="UP001420932"/>
    </source>
</evidence>
<dbReference type="Pfam" id="PF00628">
    <property type="entry name" value="PHD"/>
    <property type="match status" value="1"/>
</dbReference>
<evidence type="ECO:0000256" key="14">
    <source>
        <dbReference type="ARBA" id="ARBA00023315"/>
    </source>
</evidence>
<dbReference type="InterPro" id="IPR035898">
    <property type="entry name" value="TAZ_dom_sf"/>
</dbReference>
<evidence type="ECO:0000256" key="10">
    <source>
        <dbReference type="ARBA" id="ARBA00023015"/>
    </source>
</evidence>
<evidence type="ECO:0000256" key="2">
    <source>
        <dbReference type="ARBA" id="ARBA00004123"/>
    </source>
</evidence>
<organism evidence="21 22">
    <name type="scientific">Stephania yunnanensis</name>
    <dbReference type="NCBI Taxonomy" id="152371"/>
    <lineage>
        <taxon>Eukaryota</taxon>
        <taxon>Viridiplantae</taxon>
        <taxon>Streptophyta</taxon>
        <taxon>Embryophyta</taxon>
        <taxon>Tracheophyta</taxon>
        <taxon>Spermatophyta</taxon>
        <taxon>Magnoliopsida</taxon>
        <taxon>Ranunculales</taxon>
        <taxon>Menispermaceae</taxon>
        <taxon>Menispermoideae</taxon>
        <taxon>Cissampelideae</taxon>
        <taxon>Stephania</taxon>
    </lineage>
</organism>
<dbReference type="PROSITE" id="PS50134">
    <property type="entry name" value="ZF_TAZ"/>
    <property type="match status" value="2"/>
</dbReference>
<feature type="domain" description="TAZ-type" evidence="18">
    <location>
        <begin position="1620"/>
        <end position="1703"/>
    </location>
</feature>
<evidence type="ECO:0000256" key="17">
    <source>
        <dbReference type="SAM" id="MobiDB-lite"/>
    </source>
</evidence>
<evidence type="ECO:0000256" key="12">
    <source>
        <dbReference type="ARBA" id="ARBA00023163"/>
    </source>
</evidence>
<dbReference type="Proteomes" id="UP001420932">
    <property type="component" value="Unassembled WGS sequence"/>
</dbReference>
<dbReference type="InterPro" id="IPR013178">
    <property type="entry name" value="Histone_AcTrfase_Rtt109/CBP"/>
</dbReference>
<keyword evidence="13" id="KW-0539">Nucleus</keyword>
<dbReference type="GO" id="GO:0031490">
    <property type="term" value="F:chromatin DNA binding"/>
    <property type="evidence" value="ECO:0007669"/>
    <property type="project" value="TreeGrafter"/>
</dbReference>
<dbReference type="PROSITE" id="PS50135">
    <property type="entry name" value="ZF_ZZ_2"/>
    <property type="match status" value="2"/>
</dbReference>
<dbReference type="GO" id="GO:0005634">
    <property type="term" value="C:nucleus"/>
    <property type="evidence" value="ECO:0007669"/>
    <property type="project" value="UniProtKB-SubCell"/>
</dbReference>
<dbReference type="FunFam" id="1.20.1020.10:FF:000003">
    <property type="entry name" value="Histone acetyltransferase HAC1-like protein"/>
    <property type="match status" value="1"/>
</dbReference>
<feature type="domain" description="TAZ-type" evidence="18">
    <location>
        <begin position="641"/>
        <end position="722"/>
    </location>
</feature>
<comment type="function">
    <text evidence="1">Acetyltransferase enzyme. Acetylates histones, giving a specific tag for transcriptional activation.</text>
</comment>
<dbReference type="InterPro" id="IPR000433">
    <property type="entry name" value="Znf_ZZ"/>
</dbReference>
<feature type="domain" description="CBP/p300-type HAT" evidence="20">
    <location>
        <begin position="1099"/>
        <end position="1558"/>
    </location>
</feature>
<dbReference type="PROSITE" id="PS01359">
    <property type="entry name" value="ZF_PHD_1"/>
    <property type="match status" value="1"/>
</dbReference>
<evidence type="ECO:0000259" key="20">
    <source>
        <dbReference type="PROSITE" id="PS51727"/>
    </source>
</evidence>
<evidence type="ECO:0000256" key="7">
    <source>
        <dbReference type="ARBA" id="ARBA00022771"/>
    </source>
</evidence>
<proteinExistence type="predicted"/>
<dbReference type="Gene3D" id="3.30.60.90">
    <property type="match status" value="2"/>
</dbReference>
<dbReference type="SUPFAM" id="SSF57933">
    <property type="entry name" value="TAZ domain"/>
    <property type="match status" value="2"/>
</dbReference>
<feature type="domain" description="ZZ-type" evidence="19">
    <location>
        <begin position="1440"/>
        <end position="1503"/>
    </location>
</feature>
<keyword evidence="8" id="KW-0862">Zinc</keyword>
<dbReference type="SMART" id="SM00551">
    <property type="entry name" value="ZnF_TAZ"/>
    <property type="match status" value="2"/>
</dbReference>
<evidence type="ECO:0000256" key="4">
    <source>
        <dbReference type="ARBA" id="ARBA00022679"/>
    </source>
</evidence>
<keyword evidence="10" id="KW-0805">Transcription regulation</keyword>
<keyword evidence="9" id="KW-0156">Chromatin regulator</keyword>
<dbReference type="GO" id="GO:0045944">
    <property type="term" value="P:positive regulation of transcription by RNA polymerase II"/>
    <property type="evidence" value="ECO:0007669"/>
    <property type="project" value="TreeGrafter"/>
</dbReference>
<dbReference type="InterPro" id="IPR000197">
    <property type="entry name" value="Znf_TAZ"/>
</dbReference>
<sequence>MDMQAHISGQVSGQVPNQAGPQLAGLPQQNGSSSPLHIRNLGNLQNSGCMDPDLEAKRANIREKIYQILARRPLGTMQQKVKDLVKRLDEGLFKNAPKLYLCMEEYLNLDTLDFRLHALIRELQPSNRSQQLPHPSSSSIATMIPTPGITLSGSTVPSSLDNPADATSGYNNAAVNAANTGSLLSNANGASFGMHGGTFSTSDGALSSGYQQSPAYVSLPSSGNNMISPVVAQKIASQMIPTPGLSNAQSSLNSEFVNNRGGLSGIESTTVSQLQTKQYHVGQNSRILQNLGNQVGIGMRSSLQKNPSYSLPNGALNSGLGLIGNNMQMMNGPISSEGFMNASSATDISGSGNLYGTATSTGSMMNNQTMLDPVSMQCKQNSNSSMMANQPSLHSIKQTVSPRPQMVDQAVKTNLQAPHGPQQQMPKFQQQQFLQNPHQFQQQFIQSQHQKQQNEQHQILLKNDTFRQSQLGPNLSSHLIPEHQMESNSENLLSHMPEQFQLSDIQQLHQNMATTDISVASQIHCQQSTYVSLPQNPQQMPQILHQHQQVGELQNNFGCLSAGAATEVMLESTWQSQLQVPEQSLHEQHVQDEFRQRLSIQDEAQRPHTSLEGPIISCTVPPRTNVLPPNPNVTTCGRKNMTREQQFFNQRRWLLFLIHARRCPAPEGKCPEVNCINAQKLVKHIRNCEMDHCSYPRCQGSKILVDHNRKCRHPDCPVCGHVYDFIESRCKKFSRPLSDNEVPSSNGSWKSNAGDAARLAPKTCQSGVELSEDLQYLPKRVKVEHPSPSFVHKGEGSPLSVTQTCIPYASKDTQLPVCQEVDLPNSVEFGVMEMKGQPSLYSGVGSPNLVAVKKDESEEVFSVKRDIQPSTLAPNEPADPGNHGVEVVKEFDNATKELKQEHNLLPGEHAVGAKSVKPKIKGVSLTELFTPEQIKQHITGLRQWVGQSKAKAEKNQAMEHSMSENSCQLCAVEKLTFEPPPIYCTPCGARIKRNAMFYTMGSGDTRHYFCIPCYNEARGDTIEVDGTVIPKARLEKKRNDEETEEWWVQCDKCEAWQHQICALFNGRRNDGGQAEYTCPNCYVGEIERGERKPLPQSAVLGAKDLPRTILSDQIEQRLFRKLKLERQERARHQGKSFDEVPGAEALVIRVVSSVDKKLEVKQRFLEIFQEENYPTEFPYKSKVILLFQKIQGVEVCLFGMYVQEFGSECQFPNQRRVYLSYLDSVKYFRPEVKTVTGEALRTFVYHEILIGYLEYCKKRGFTSCYIWACPPLKGEDYILYCHPEIQKTPKSDKLREWYLAMLRKAAKENVVVELTNLYDHFFVSTGECKAKVTAARLPYFDGDYWPGAAEDMINQLRQEEDGRKQQKRGKTKKTITKRALKAAGQTDLSGNASKDALLMQKVNSISVLSALLSTVKLVCFLILVLGETICPMKEDFIMVHLQHACTHCCHLMASGNRWVCNQCKNFQLCDRCHDAEQRLDERDRHPINSRDNHALYRIEVNDVLADTKDKDEILESEFFDTRQAFLSLCQGNHYQYDTLRRAKHSSMMVLYHLHNPTAPAFVTTCNICHNDVETGQGWRCEVCPDYDVCNACFQKDGGVDHPHKLTNHPSNADRDAQNKEARQKRVLQLRKMLDLLVHASQCRFPQCAYPNCRKVKGLFRHGIQCKTRASGGCVLCKKMWYLLQLHARACKESECHVPRCRDLKEHLRRLQQQSDSRRRAAVMEMMRQRAAEVAGNTG</sequence>
<dbReference type="SUPFAM" id="SSF57903">
    <property type="entry name" value="FYVE/PHD zinc finger"/>
    <property type="match status" value="1"/>
</dbReference>
<feature type="compositionally biased region" description="Polar residues" evidence="17">
    <location>
        <begin position="7"/>
        <end position="20"/>
    </location>
</feature>
<keyword evidence="14" id="KW-0012">Acyltransferase</keyword>
<reference evidence="21 22" key="1">
    <citation type="submission" date="2024-01" db="EMBL/GenBank/DDBJ databases">
        <title>Genome assemblies of Stephania.</title>
        <authorList>
            <person name="Yang L."/>
        </authorList>
    </citation>
    <scope>NUCLEOTIDE SEQUENCE [LARGE SCALE GENOMIC DNA]</scope>
    <source>
        <strain evidence="21">YNDBR</strain>
        <tissue evidence="21">Leaf</tissue>
    </source>
</reference>
<dbReference type="InterPro" id="IPR019786">
    <property type="entry name" value="Zinc_finger_PHD-type_CS"/>
</dbReference>
<evidence type="ECO:0000259" key="19">
    <source>
        <dbReference type="PROSITE" id="PS50135"/>
    </source>
</evidence>
<evidence type="ECO:0000256" key="9">
    <source>
        <dbReference type="ARBA" id="ARBA00022853"/>
    </source>
</evidence>
<comment type="caution">
    <text evidence="21">The sequence shown here is derived from an EMBL/GenBank/DDBJ whole genome shotgun (WGS) entry which is preliminary data.</text>
</comment>
<dbReference type="InterPro" id="IPR011011">
    <property type="entry name" value="Znf_FYVE_PHD"/>
</dbReference>
<keyword evidence="12" id="KW-0804">Transcription</keyword>
<dbReference type="Pfam" id="PF02135">
    <property type="entry name" value="zf-TAZ"/>
    <property type="match status" value="2"/>
</dbReference>
<evidence type="ECO:0000259" key="18">
    <source>
        <dbReference type="PROSITE" id="PS50134"/>
    </source>
</evidence>
<dbReference type="GO" id="GO:0005667">
    <property type="term" value="C:transcription regulator complex"/>
    <property type="evidence" value="ECO:0007669"/>
    <property type="project" value="TreeGrafter"/>
</dbReference>
<evidence type="ECO:0000313" key="21">
    <source>
        <dbReference type="EMBL" id="KAK9097644.1"/>
    </source>
</evidence>
<comment type="subcellular location">
    <subcellularLocation>
        <location evidence="2">Nucleus</location>
    </subcellularLocation>
</comment>
<dbReference type="EMBL" id="JBBNAF010000011">
    <property type="protein sequence ID" value="KAK9097644.1"/>
    <property type="molecule type" value="Genomic_DNA"/>
</dbReference>
<keyword evidence="4" id="KW-0808">Transferase</keyword>
<dbReference type="SUPFAM" id="SSF57850">
    <property type="entry name" value="RING/U-box"/>
    <property type="match status" value="2"/>
</dbReference>
<dbReference type="PROSITE" id="PS01357">
    <property type="entry name" value="ZF_ZZ_1"/>
    <property type="match status" value="1"/>
</dbReference>
<feature type="region of interest" description="Disordered" evidence="17">
    <location>
        <begin position="1"/>
        <end position="41"/>
    </location>
</feature>
<dbReference type="GO" id="GO:0000123">
    <property type="term" value="C:histone acetyltransferase complex"/>
    <property type="evidence" value="ECO:0007669"/>
    <property type="project" value="TreeGrafter"/>
</dbReference>